<dbReference type="InterPro" id="IPR012349">
    <property type="entry name" value="Split_barrel_FMN-bd"/>
</dbReference>
<protein>
    <submittedName>
        <fullName evidence="3">Flavin reductase family protein</fullName>
    </submittedName>
</protein>
<comment type="caution">
    <text evidence="3">The sequence shown here is derived from an EMBL/GenBank/DDBJ whole genome shotgun (WGS) entry which is preliminary data.</text>
</comment>
<evidence type="ECO:0000259" key="2">
    <source>
        <dbReference type="SMART" id="SM00903"/>
    </source>
</evidence>
<dbReference type="Pfam" id="PF01613">
    <property type="entry name" value="Flavin_Reduct"/>
    <property type="match status" value="1"/>
</dbReference>
<reference evidence="3" key="1">
    <citation type="submission" date="2021-10" db="EMBL/GenBank/DDBJ databases">
        <title>Novel species in genus Arthrobacter.</title>
        <authorList>
            <person name="Liu Y."/>
        </authorList>
    </citation>
    <scope>NUCLEOTIDE SEQUENCE</scope>
    <source>
        <strain evidence="3">Zg-Y809</strain>
    </source>
</reference>
<evidence type="ECO:0000313" key="3">
    <source>
        <dbReference type="EMBL" id="MCC3268537.1"/>
    </source>
</evidence>
<name>A0A9X1M0N5_9MICC</name>
<sequence length="174" mass="18470">MNLFEEVPVDTHAEVVVDPQAFRAAMGAVATPVSIVTTTLDVPHGTTVSAFASLSLDPPMVLVSLQHDSDLLELIAQSGRFGLNVLAFDQAGTASTFAKRGLDRFAGVDWVMDQGLPRIAGIASWAACRVVDQVRAGDHTIVTGLVEAADSFDVAGLVYQHRRFGHFTPVEPAA</sequence>
<gene>
    <name evidence="3" type="ORF">LJ751_04060</name>
</gene>
<dbReference type="InterPro" id="IPR050268">
    <property type="entry name" value="NADH-dep_flavin_reductase"/>
</dbReference>
<evidence type="ECO:0000256" key="1">
    <source>
        <dbReference type="ARBA" id="ARBA00023002"/>
    </source>
</evidence>
<dbReference type="AlphaFoldDB" id="A0A9X1M0N5"/>
<dbReference type="SMART" id="SM00903">
    <property type="entry name" value="Flavin_Reduct"/>
    <property type="match status" value="1"/>
</dbReference>
<dbReference type="SUPFAM" id="SSF50475">
    <property type="entry name" value="FMN-binding split barrel"/>
    <property type="match status" value="1"/>
</dbReference>
<dbReference type="Proteomes" id="UP001139264">
    <property type="component" value="Unassembled WGS sequence"/>
</dbReference>
<proteinExistence type="predicted"/>
<feature type="domain" description="Flavin reductase like" evidence="2">
    <location>
        <begin position="26"/>
        <end position="166"/>
    </location>
</feature>
<evidence type="ECO:0000313" key="4">
    <source>
        <dbReference type="Proteomes" id="UP001139264"/>
    </source>
</evidence>
<dbReference type="InterPro" id="IPR002563">
    <property type="entry name" value="Flavin_Rdtase-like_dom"/>
</dbReference>
<organism evidence="3 4">
    <name type="scientific">Arthrobacter gengyunqii</name>
    <dbReference type="NCBI Taxonomy" id="2886940"/>
    <lineage>
        <taxon>Bacteria</taxon>
        <taxon>Bacillati</taxon>
        <taxon>Actinomycetota</taxon>
        <taxon>Actinomycetes</taxon>
        <taxon>Micrococcales</taxon>
        <taxon>Micrococcaceae</taxon>
        <taxon>Arthrobacter</taxon>
    </lineage>
</organism>
<dbReference type="GO" id="GO:0042602">
    <property type="term" value="F:riboflavin reductase (NADPH) activity"/>
    <property type="evidence" value="ECO:0007669"/>
    <property type="project" value="TreeGrafter"/>
</dbReference>
<dbReference type="EMBL" id="JAJFZP010000005">
    <property type="protein sequence ID" value="MCC3268537.1"/>
    <property type="molecule type" value="Genomic_DNA"/>
</dbReference>
<keyword evidence="1" id="KW-0560">Oxidoreductase</keyword>
<accession>A0A9X1M0N5</accession>
<dbReference type="RefSeq" id="WP_227907068.1">
    <property type="nucleotide sequence ID" value="NZ_CP095461.1"/>
</dbReference>
<dbReference type="GO" id="GO:0010181">
    <property type="term" value="F:FMN binding"/>
    <property type="evidence" value="ECO:0007669"/>
    <property type="project" value="InterPro"/>
</dbReference>
<dbReference type="PANTHER" id="PTHR30466:SF1">
    <property type="entry name" value="FMN REDUCTASE (NADH) RUTF"/>
    <property type="match status" value="1"/>
</dbReference>
<dbReference type="Gene3D" id="2.30.110.10">
    <property type="entry name" value="Electron Transport, Fmn-binding Protein, Chain A"/>
    <property type="match status" value="1"/>
</dbReference>
<dbReference type="PANTHER" id="PTHR30466">
    <property type="entry name" value="FLAVIN REDUCTASE"/>
    <property type="match status" value="1"/>
</dbReference>